<keyword evidence="2" id="KW-1185">Reference proteome</keyword>
<accession>A0ABT9XHR6</accession>
<evidence type="ECO:0000313" key="2">
    <source>
        <dbReference type="Proteomes" id="UP001232973"/>
    </source>
</evidence>
<proteinExistence type="predicted"/>
<dbReference type="EMBL" id="JAUSTP010000011">
    <property type="protein sequence ID" value="MDQ0189852.1"/>
    <property type="molecule type" value="Genomic_DNA"/>
</dbReference>
<dbReference type="InterPro" id="IPR055800">
    <property type="entry name" value="DUF7376"/>
</dbReference>
<evidence type="ECO:0000313" key="1">
    <source>
        <dbReference type="EMBL" id="MDQ0189852.1"/>
    </source>
</evidence>
<reference evidence="1 2" key="1">
    <citation type="submission" date="2023-07" db="EMBL/GenBank/DDBJ databases">
        <title>Genomic Encyclopedia of Type Strains, Phase IV (KMG-IV): sequencing the most valuable type-strain genomes for metagenomic binning, comparative biology and taxonomic classification.</title>
        <authorList>
            <person name="Goeker M."/>
        </authorList>
    </citation>
    <scope>NUCLEOTIDE SEQUENCE [LARGE SCALE GENOMIC DNA]</scope>
    <source>
        <strain evidence="1 2">DSM 4006</strain>
    </source>
</reference>
<organism evidence="1 2">
    <name type="scientific">Alicyclobacillus cycloheptanicus</name>
    <dbReference type="NCBI Taxonomy" id="1457"/>
    <lineage>
        <taxon>Bacteria</taxon>
        <taxon>Bacillati</taxon>
        <taxon>Bacillota</taxon>
        <taxon>Bacilli</taxon>
        <taxon>Bacillales</taxon>
        <taxon>Alicyclobacillaceae</taxon>
        <taxon>Alicyclobacillus</taxon>
    </lineage>
</organism>
<name>A0ABT9XHR6_9BACL</name>
<dbReference type="RefSeq" id="WP_274457261.1">
    <property type="nucleotide sequence ID" value="NZ_CP067097.1"/>
</dbReference>
<gene>
    <name evidence="1" type="ORF">J2S03_001699</name>
</gene>
<sequence>MRDDIPKSVQDAVDQYIEVYRVYKQLEERMQEMRNIIEPYMKANDVQVISDRQHSGKIHLTVQERAKVTSRYTLYDVDALSQLLDSTMMKKCLVEVVDKEKVEALCKMGELPEEVSTCRSVSPTYSFSVRLTK</sequence>
<comment type="caution">
    <text evidence="1">The sequence shown here is derived from an EMBL/GenBank/DDBJ whole genome shotgun (WGS) entry which is preliminary data.</text>
</comment>
<protein>
    <submittedName>
        <fullName evidence="1">Uncharacterized protein</fullName>
    </submittedName>
</protein>
<dbReference type="Proteomes" id="UP001232973">
    <property type="component" value="Unassembled WGS sequence"/>
</dbReference>
<dbReference type="Pfam" id="PF24091">
    <property type="entry name" value="DUF7376"/>
    <property type="match status" value="1"/>
</dbReference>